<dbReference type="RefSeq" id="WP_201945998.1">
    <property type="nucleotide sequence ID" value="NZ_JAERRJ010000003.1"/>
</dbReference>
<proteinExistence type="predicted"/>
<evidence type="ECO:0000256" key="1">
    <source>
        <dbReference type="SAM" id="MobiDB-lite"/>
    </source>
</evidence>
<evidence type="ECO:0000313" key="2">
    <source>
        <dbReference type="EMBL" id="MBL1074773.1"/>
    </source>
</evidence>
<protein>
    <submittedName>
        <fullName evidence="2">Uncharacterized protein</fullName>
    </submittedName>
</protein>
<gene>
    <name evidence="2" type="ORF">JK358_10225</name>
</gene>
<sequence>MSALTQGSSRVTRVKLTPEQIAERRREAEKILGRKLPPRPSAAKAAK</sequence>
<comment type="caution">
    <text evidence="2">The sequence shown here is derived from an EMBL/GenBank/DDBJ whole genome shotgun (WGS) entry which is preliminary data.</text>
</comment>
<keyword evidence="3" id="KW-1185">Reference proteome</keyword>
<name>A0ABS1M291_9NOCA</name>
<organism evidence="2 3">
    <name type="scientific">Nocardia acididurans</name>
    <dbReference type="NCBI Taxonomy" id="2802282"/>
    <lineage>
        <taxon>Bacteria</taxon>
        <taxon>Bacillati</taxon>
        <taxon>Actinomycetota</taxon>
        <taxon>Actinomycetes</taxon>
        <taxon>Mycobacteriales</taxon>
        <taxon>Nocardiaceae</taxon>
        <taxon>Nocardia</taxon>
    </lineage>
</organism>
<reference evidence="2 3" key="1">
    <citation type="submission" date="2021-01" db="EMBL/GenBank/DDBJ databases">
        <title>WGS of actinomycetes isolated from Thailand.</title>
        <authorList>
            <person name="Thawai C."/>
        </authorList>
    </citation>
    <scope>NUCLEOTIDE SEQUENCE [LARGE SCALE GENOMIC DNA]</scope>
    <source>
        <strain evidence="2 3">LPG 2</strain>
    </source>
</reference>
<feature type="compositionally biased region" description="Polar residues" evidence="1">
    <location>
        <begin position="1"/>
        <end position="11"/>
    </location>
</feature>
<feature type="compositionally biased region" description="Basic and acidic residues" evidence="1">
    <location>
        <begin position="21"/>
        <end position="32"/>
    </location>
</feature>
<dbReference type="Proteomes" id="UP000602198">
    <property type="component" value="Unassembled WGS sequence"/>
</dbReference>
<accession>A0ABS1M291</accession>
<dbReference type="EMBL" id="JAERRJ010000003">
    <property type="protein sequence ID" value="MBL1074773.1"/>
    <property type="molecule type" value="Genomic_DNA"/>
</dbReference>
<feature type="region of interest" description="Disordered" evidence="1">
    <location>
        <begin position="1"/>
        <end position="47"/>
    </location>
</feature>
<evidence type="ECO:0000313" key="3">
    <source>
        <dbReference type="Proteomes" id="UP000602198"/>
    </source>
</evidence>